<organism evidence="2 3">
    <name type="scientific">Tessaracoccus flavus</name>
    <dbReference type="NCBI Taxonomy" id="1610493"/>
    <lineage>
        <taxon>Bacteria</taxon>
        <taxon>Bacillati</taxon>
        <taxon>Actinomycetota</taxon>
        <taxon>Actinomycetes</taxon>
        <taxon>Propionibacteriales</taxon>
        <taxon>Propionibacteriaceae</taxon>
        <taxon>Tessaracoccus</taxon>
    </lineage>
</organism>
<dbReference type="GO" id="GO:0046872">
    <property type="term" value="F:metal ion binding"/>
    <property type="evidence" value="ECO:0007669"/>
    <property type="project" value="InterPro"/>
</dbReference>
<dbReference type="InterPro" id="IPR017517">
    <property type="entry name" value="Maleyloyr_isom"/>
</dbReference>
<proteinExistence type="predicted"/>
<dbReference type="NCBIfam" id="TIGR03083">
    <property type="entry name" value="maleylpyruvate isomerase family mycothiol-dependent enzyme"/>
    <property type="match status" value="1"/>
</dbReference>
<protein>
    <recommendedName>
        <fullName evidence="1">Mycothiol-dependent maleylpyruvate isomerase metal-binding domain-containing protein</fullName>
    </recommendedName>
</protein>
<sequence length="228" mass="24777">MPINRAPFGEVVEAVREHTSLLLGTTISYSDDDWAHPTALIGWTRSHVATHLVEGALGMVRAIQGLHAGTPRRMYESEAARHRALELGSLDSGLELQIKLDTSASALQAELGALEGDDRLVTLRAGYHLSARHIPLARLGEVVLHHMDMESHFGPRDLSPEIALSLLAFQVVHIGDREDFPAHRLVADEGYEGTVGRQGDSVAEIRGPAADLLAWLARGIESPTLIRS</sequence>
<dbReference type="AlphaFoldDB" id="A0A1Q2CDD1"/>
<dbReference type="InterPro" id="IPR024344">
    <property type="entry name" value="MDMPI_metal-binding"/>
</dbReference>
<dbReference type="EMBL" id="CP019605">
    <property type="protein sequence ID" value="AQP44106.1"/>
    <property type="molecule type" value="Genomic_DNA"/>
</dbReference>
<dbReference type="STRING" id="1610493.RPIT_04160"/>
<dbReference type="RefSeq" id="WP_162274486.1">
    <property type="nucleotide sequence ID" value="NZ_CP019605.1"/>
</dbReference>
<evidence type="ECO:0000313" key="2">
    <source>
        <dbReference type="EMBL" id="AQP44106.1"/>
    </source>
</evidence>
<dbReference type="InterPro" id="IPR034660">
    <property type="entry name" value="DinB/YfiT-like"/>
</dbReference>
<reference evidence="2 3" key="1">
    <citation type="journal article" date="2016" name="Int. J. Syst. Evol. Microbiol.">
        <title>Tessaracoccus flavus sp. nov., isolated from the drainage system of a lindane-producing factory.</title>
        <authorList>
            <person name="Kumari R."/>
            <person name="Singh P."/>
            <person name="Schumann P."/>
            <person name="Lal R."/>
        </authorList>
    </citation>
    <scope>NUCLEOTIDE SEQUENCE [LARGE SCALE GENOMIC DNA]</scope>
    <source>
        <strain evidence="2 3">RP1T</strain>
    </source>
</reference>
<feature type="domain" description="Mycothiol-dependent maleylpyruvate isomerase metal-binding" evidence="1">
    <location>
        <begin position="29"/>
        <end position="149"/>
    </location>
</feature>
<dbReference type="Proteomes" id="UP000188324">
    <property type="component" value="Chromosome"/>
</dbReference>
<keyword evidence="3" id="KW-1185">Reference proteome</keyword>
<accession>A0A1Q2CDD1</accession>
<dbReference type="SUPFAM" id="SSF109854">
    <property type="entry name" value="DinB/YfiT-like putative metalloenzymes"/>
    <property type="match status" value="1"/>
</dbReference>
<evidence type="ECO:0000313" key="3">
    <source>
        <dbReference type="Proteomes" id="UP000188324"/>
    </source>
</evidence>
<name>A0A1Q2CDD1_9ACTN</name>
<evidence type="ECO:0000259" key="1">
    <source>
        <dbReference type="Pfam" id="PF11716"/>
    </source>
</evidence>
<dbReference type="Pfam" id="PF11716">
    <property type="entry name" value="MDMPI_N"/>
    <property type="match status" value="1"/>
</dbReference>
<dbReference type="KEGG" id="tfl:RPIT_04160"/>
<dbReference type="Gene3D" id="1.20.120.450">
    <property type="entry name" value="dinb family like domain"/>
    <property type="match status" value="1"/>
</dbReference>
<gene>
    <name evidence="2" type="ORF">RPIT_04160</name>
</gene>